<evidence type="ECO:0000256" key="2">
    <source>
        <dbReference type="ARBA" id="ARBA00006413"/>
    </source>
</evidence>
<keyword evidence="5" id="KW-0997">Cell inner membrane</keyword>
<name>A0A0B7HHC5_9FLAO</name>
<dbReference type="NCBIfam" id="TIGR00770">
    <property type="entry name" value="Dcu"/>
    <property type="match status" value="1"/>
</dbReference>
<feature type="transmembrane region" description="Helical" evidence="9">
    <location>
        <begin position="421"/>
        <end position="441"/>
    </location>
</feature>
<sequence>MELLIYIELLVVLAAIFIGARVGGIGLGIFGMMGLAILVFVFGLKPGSAPIDVMLMIVAVITAASALQSAGGLDYLVQVAEKILRKNPSMVTFLAPVVCYFFTFFSGTGHVAYSLLPIIAEIATESKVRPERPLSISVIASQQAITASPISAATAALLSKDLLGSHGIELSNILMVCIPATLIGVIVGAIAVNFIGVPLEKDPEYQRRLAEGLIGNSQDAKKALTPQQQRKAQTAVWIFLCGVLSIVLFGSVSSLRPVFADGTQLGMPEIIEIVMMTVAGLIFIITKADVTKAVKGSVFLAGMQAVIAIFGIAWMGDTFFQGNLEFFKSSIEHIVTEYPFLFSLALFVMSILLFSQAATVRTLYPLGIALGIPPMTMVAMFPAVNGYFFIPNYPTVVAAINFDRTGTTRIGKYVLNHSFQVPGFVATIVALVVGYIIVLTMG</sequence>
<dbReference type="PANTHER" id="PTHR36106:SF1">
    <property type="entry name" value="ANAEROBIC C4-DICARBOXYLATE TRANSPORTER DCUB"/>
    <property type="match status" value="1"/>
</dbReference>
<dbReference type="EMBL" id="CDOD01000034">
    <property type="protein sequence ID" value="CEN37277.1"/>
    <property type="molecule type" value="Genomic_DNA"/>
</dbReference>
<dbReference type="AlphaFoldDB" id="A0A0B7HHC5"/>
<feature type="transmembrane region" description="Helical" evidence="9">
    <location>
        <begin position="298"/>
        <end position="316"/>
    </location>
</feature>
<feature type="transmembrane region" description="Helical" evidence="9">
    <location>
        <begin position="234"/>
        <end position="253"/>
    </location>
</feature>
<evidence type="ECO:0000256" key="4">
    <source>
        <dbReference type="ARBA" id="ARBA00022475"/>
    </source>
</evidence>
<evidence type="ECO:0000256" key="8">
    <source>
        <dbReference type="ARBA" id="ARBA00023136"/>
    </source>
</evidence>
<dbReference type="RefSeq" id="WP_041993038.1">
    <property type="nucleotide sequence ID" value="NZ_CDOD01000034.1"/>
</dbReference>
<reference evidence="11" key="1">
    <citation type="submission" date="2015-01" db="EMBL/GenBank/DDBJ databases">
        <authorList>
            <person name="MANFREDI Pablo"/>
        </authorList>
    </citation>
    <scope>NUCLEOTIDE SEQUENCE [LARGE SCALE GENOMIC DNA]</scope>
    <source>
        <strain evidence="11">Ccyn2B</strain>
    </source>
</reference>
<evidence type="ECO:0000313" key="11">
    <source>
        <dbReference type="Proteomes" id="UP000038055"/>
    </source>
</evidence>
<feature type="transmembrane region" description="Helical" evidence="9">
    <location>
        <begin position="336"/>
        <end position="354"/>
    </location>
</feature>
<dbReference type="NCBIfam" id="NF006927">
    <property type="entry name" value="PRK09412.1"/>
    <property type="match status" value="1"/>
</dbReference>
<dbReference type="PANTHER" id="PTHR36106">
    <property type="entry name" value="ANAEROBIC C4-DICARBOXYLATE TRANSPORTER DCUB"/>
    <property type="match status" value="1"/>
</dbReference>
<accession>A0A0B7HHC5</accession>
<evidence type="ECO:0000256" key="6">
    <source>
        <dbReference type="ARBA" id="ARBA00022692"/>
    </source>
</evidence>
<dbReference type="Pfam" id="PF03605">
    <property type="entry name" value="DcuA_DcuB"/>
    <property type="match status" value="1"/>
</dbReference>
<proteinExistence type="inferred from homology"/>
<evidence type="ECO:0000256" key="9">
    <source>
        <dbReference type="SAM" id="Phobius"/>
    </source>
</evidence>
<keyword evidence="4" id="KW-1003">Cell membrane</keyword>
<feature type="transmembrane region" description="Helical" evidence="9">
    <location>
        <begin position="54"/>
        <end position="77"/>
    </location>
</feature>
<evidence type="ECO:0000256" key="1">
    <source>
        <dbReference type="ARBA" id="ARBA00004429"/>
    </source>
</evidence>
<evidence type="ECO:0000256" key="3">
    <source>
        <dbReference type="ARBA" id="ARBA00022448"/>
    </source>
</evidence>
<feature type="transmembrane region" description="Helical" evidence="9">
    <location>
        <begin position="265"/>
        <end position="286"/>
    </location>
</feature>
<dbReference type="Proteomes" id="UP000038055">
    <property type="component" value="Unassembled WGS sequence"/>
</dbReference>
<feature type="transmembrane region" description="Helical" evidence="9">
    <location>
        <begin position="366"/>
        <end position="390"/>
    </location>
</feature>
<dbReference type="eggNOG" id="COG2704">
    <property type="taxonomic scope" value="Bacteria"/>
</dbReference>
<comment type="similarity">
    <text evidence="2">Belongs to the DcuA/DcuB transporter (TC 2.A.13.1) family.</text>
</comment>
<gene>
    <name evidence="10" type="primary">dcuB</name>
    <name evidence="10" type="ORF">CCYN2B_40056</name>
</gene>
<feature type="transmembrane region" description="Helical" evidence="9">
    <location>
        <begin position="173"/>
        <end position="199"/>
    </location>
</feature>
<dbReference type="GO" id="GO:0005886">
    <property type="term" value="C:plasma membrane"/>
    <property type="evidence" value="ECO:0007669"/>
    <property type="project" value="UniProtKB-SubCell"/>
</dbReference>
<feature type="transmembrane region" description="Helical" evidence="9">
    <location>
        <begin position="89"/>
        <end position="107"/>
    </location>
</feature>
<keyword evidence="11" id="KW-1185">Reference proteome</keyword>
<dbReference type="STRING" id="28189.CCYN74_70058"/>
<feature type="transmembrane region" description="Helical" evidence="9">
    <location>
        <begin position="9"/>
        <end position="42"/>
    </location>
</feature>
<evidence type="ECO:0000313" key="10">
    <source>
        <dbReference type="EMBL" id="CEN37277.1"/>
    </source>
</evidence>
<protein>
    <submittedName>
        <fullName evidence="10">Anaerobic C4-dicarboxylate transporter DcuB</fullName>
    </submittedName>
</protein>
<dbReference type="NCBIfam" id="NF009136">
    <property type="entry name" value="PRK12489.1"/>
    <property type="match status" value="1"/>
</dbReference>
<evidence type="ECO:0000256" key="7">
    <source>
        <dbReference type="ARBA" id="ARBA00022989"/>
    </source>
</evidence>
<keyword evidence="3" id="KW-0813">Transport</keyword>
<keyword evidence="8 9" id="KW-0472">Membrane</keyword>
<organism evidence="10 11">
    <name type="scientific">Capnocytophaga cynodegmi</name>
    <dbReference type="NCBI Taxonomy" id="28189"/>
    <lineage>
        <taxon>Bacteria</taxon>
        <taxon>Pseudomonadati</taxon>
        <taxon>Bacteroidota</taxon>
        <taxon>Flavobacteriia</taxon>
        <taxon>Flavobacteriales</taxon>
        <taxon>Flavobacteriaceae</taxon>
        <taxon>Capnocytophaga</taxon>
    </lineage>
</organism>
<dbReference type="GO" id="GO:0015556">
    <property type="term" value="F:C4-dicarboxylate transmembrane transporter activity"/>
    <property type="evidence" value="ECO:0007669"/>
    <property type="project" value="InterPro"/>
</dbReference>
<keyword evidence="7 9" id="KW-1133">Transmembrane helix</keyword>
<evidence type="ECO:0000256" key="5">
    <source>
        <dbReference type="ARBA" id="ARBA00022519"/>
    </source>
</evidence>
<dbReference type="InterPro" id="IPR004668">
    <property type="entry name" value="Anaer_Dcu_memb_transpt"/>
</dbReference>
<dbReference type="PIRSF" id="PIRSF004539">
    <property type="entry name" value="C4-dicrbxl_trns"/>
    <property type="match status" value="1"/>
</dbReference>
<comment type="subcellular location">
    <subcellularLocation>
        <location evidence="1">Cell inner membrane</location>
        <topology evidence="1">Multi-pass membrane protein</topology>
    </subcellularLocation>
</comment>
<keyword evidence="6 9" id="KW-0812">Transmembrane</keyword>